<feature type="region of interest" description="Disordered" evidence="1">
    <location>
        <begin position="567"/>
        <end position="589"/>
    </location>
</feature>
<gene>
    <name evidence="4" type="ORF">FLAG1_03136</name>
</gene>
<protein>
    <submittedName>
        <fullName evidence="4">Uncharacterized protein</fullName>
    </submittedName>
</protein>
<proteinExistence type="predicted"/>
<evidence type="ECO:0000259" key="3">
    <source>
        <dbReference type="Pfam" id="PF23395"/>
    </source>
</evidence>
<keyword evidence="5" id="KW-1185">Reference proteome</keyword>
<evidence type="ECO:0000259" key="2">
    <source>
        <dbReference type="Pfam" id="PF23394"/>
    </source>
</evidence>
<name>A0A0M9F1J7_FUSLA</name>
<evidence type="ECO:0000313" key="4">
    <source>
        <dbReference type="EMBL" id="KPA44010.1"/>
    </source>
</evidence>
<organism evidence="4 5">
    <name type="scientific">Fusarium langsethiae</name>
    <dbReference type="NCBI Taxonomy" id="179993"/>
    <lineage>
        <taxon>Eukaryota</taxon>
        <taxon>Fungi</taxon>
        <taxon>Dikarya</taxon>
        <taxon>Ascomycota</taxon>
        <taxon>Pezizomycotina</taxon>
        <taxon>Sordariomycetes</taxon>
        <taxon>Hypocreomycetidae</taxon>
        <taxon>Hypocreales</taxon>
        <taxon>Nectriaceae</taxon>
        <taxon>Fusarium</taxon>
    </lineage>
</organism>
<feature type="region of interest" description="Disordered" evidence="1">
    <location>
        <begin position="267"/>
        <end position="294"/>
    </location>
</feature>
<dbReference type="Pfam" id="PF23394">
    <property type="entry name" value="DUF7102"/>
    <property type="match status" value="1"/>
</dbReference>
<dbReference type="OrthoDB" id="3647246at2759"/>
<feature type="domain" description="SAM-like" evidence="3">
    <location>
        <begin position="795"/>
        <end position="861"/>
    </location>
</feature>
<feature type="compositionally biased region" description="Polar residues" evidence="1">
    <location>
        <begin position="267"/>
        <end position="281"/>
    </location>
</feature>
<dbReference type="EMBL" id="JXCE01000033">
    <property type="protein sequence ID" value="KPA44010.1"/>
    <property type="molecule type" value="Genomic_DNA"/>
</dbReference>
<sequence>MSSSTVSTIRNRPIIDYDRGHALLCDHRGAPYRFKDQIRQLQKTAEPSQPSGIVEQAGLTTAHLPRPKILLEPPVEHEDYQAPVDPFVSASSVFSFLGRTKWLRFPPEPLDLGYDTRGEVEQYLDDVQSAKSCNILKTWLPLVQVNTEKDEGLEFPSTVSRWQTLALRKMEVDETPRSAHDAASTYDHEFRAETFTPMQIREVFALRSYSNMYLKPVSPPLSPASESYEPFVPEPAVAVIDLTSEPSSPINTAIERLQSNAEDDCLNSQPPGLSHTFSSPPTARAAFLGPKSKKPSELKLDLPLLPYSPESNLKPNSMTATLMQTVIDSPTALQPEVGQEGIFEEASQAFLDSKHYEANRQLEQERLNPADTLLRLPIPAVDFDIPNPEWLAHLSSSKVQFRWLVQQLSSAFHLPLFEGLSRLDSSLKWAPIPLGSGKVSLIEEAIQLDPLSRELLSLRPPQLCSQDYAIPRSTPILFQVLSDEDIEQEIQFNEIIPHPARPKDLPSNKGCEPLNMPSLDDLLGSRRQTLGSQTDSKGKKRLLADTNSTTSSSLLSNFMQLRQPKRFKTRSDTPPPNVQPAPESQLGGTQVRSIQEVAPEVLKDAPAPLVDTPTEKCRYIISMDLSRNISSFIERSWPHVELLDRDFAQHNTVSWFPGSIQRNEAISPLAFEADVPLCPAAGLIMTTILRVKQKALPGSTTLPPFRERVKVLSGKYECLYILVLEANTQGEYVGSPSASDIAGYADFVRFTISLRAGISTYYVSGAEGTLSKWALSIMSRYSSAAFQFGQFLTFRDSQWVMFFHRAGFNICAAQVLTGLLLSEYGQYGLINFLNMSVNDRVSKYGHIMGGKRILSNVSSVLDQGWM</sequence>
<dbReference type="Pfam" id="PF23395">
    <property type="entry name" value="SAM_6"/>
    <property type="match status" value="1"/>
</dbReference>
<dbReference type="InterPro" id="IPR055528">
    <property type="entry name" value="DUF7102"/>
</dbReference>
<accession>A0A0M9F1J7</accession>
<feature type="region of interest" description="Disordered" evidence="1">
    <location>
        <begin position="497"/>
        <end position="522"/>
    </location>
</feature>
<dbReference type="AlphaFoldDB" id="A0A0M9F1J7"/>
<evidence type="ECO:0000313" key="5">
    <source>
        <dbReference type="Proteomes" id="UP000037904"/>
    </source>
</evidence>
<dbReference type="Proteomes" id="UP000037904">
    <property type="component" value="Unassembled WGS sequence"/>
</dbReference>
<reference evidence="4 5" key="1">
    <citation type="submission" date="2015-04" db="EMBL/GenBank/DDBJ databases">
        <title>The draft genome sequence of Fusarium langsethiae, a T-2/HT-2 mycotoxin producer.</title>
        <authorList>
            <person name="Lysoe E."/>
            <person name="Divon H.H."/>
            <person name="Terzi V."/>
            <person name="Orru L."/>
            <person name="Lamontanara A."/>
            <person name="Kolseth A.-K."/>
            <person name="Frandsen R.J."/>
            <person name="Nielsen K."/>
            <person name="Thrane U."/>
        </authorList>
    </citation>
    <scope>NUCLEOTIDE SEQUENCE [LARGE SCALE GENOMIC DNA]</scope>
    <source>
        <strain evidence="4 5">Fl201059</strain>
    </source>
</reference>
<dbReference type="InterPro" id="IPR057559">
    <property type="entry name" value="SAM_6"/>
</dbReference>
<comment type="caution">
    <text evidence="4">The sequence shown here is derived from an EMBL/GenBank/DDBJ whole genome shotgun (WGS) entry which is preliminary data.</text>
</comment>
<evidence type="ECO:0000256" key="1">
    <source>
        <dbReference type="SAM" id="MobiDB-lite"/>
    </source>
</evidence>
<feature type="domain" description="DUF7102" evidence="2">
    <location>
        <begin position="619"/>
        <end position="782"/>
    </location>
</feature>